<keyword evidence="8" id="KW-0969">Cilium</keyword>
<evidence type="ECO:0000259" key="7">
    <source>
        <dbReference type="Pfam" id="PF07195"/>
    </source>
</evidence>
<evidence type="ECO:0000313" key="9">
    <source>
        <dbReference type="Proteomes" id="UP000317893"/>
    </source>
</evidence>
<evidence type="ECO:0000259" key="6">
    <source>
        <dbReference type="Pfam" id="PF02465"/>
    </source>
</evidence>
<keyword evidence="3" id="KW-0175">Coiled coil</keyword>
<keyword evidence="8" id="KW-0282">Flagellum</keyword>
<dbReference type="InterPro" id="IPR040026">
    <property type="entry name" value="FliD"/>
</dbReference>
<name>A0A542E4A0_9MICO</name>
<evidence type="ECO:0000256" key="1">
    <source>
        <dbReference type="ARBA" id="ARBA00009764"/>
    </source>
</evidence>
<dbReference type="GO" id="GO:0071973">
    <property type="term" value="P:bacterial-type flagellum-dependent cell motility"/>
    <property type="evidence" value="ECO:0007669"/>
    <property type="project" value="TreeGrafter"/>
</dbReference>
<sequence length="443" mass="44223">MSTISSTGSTSSISGLASGLDTASIISQLMQLEAIPQNRLKAQLSSEQTALTSLQSLNAKVASFAIQAKAAATAASWAPTQVTSSLAGVAVSATGTGGASLDLHVQQVASAARVSFGTTVRSSDVVVTTGVPAQLTVGGTTSTLTTGDGTIGSIAAAINNGGYGVTATTITQADGTQRLLIQSSTTGAQALSLTGVDGLGTATTTAGQDAQIVVGSDTLSSPTNTFSAVSGLSITVSAAAVGQDAHVAVTNDPTAARAQAKSLVDNLNAILDQADAGTAYNAASKTQGPLGDDGAVGSLQTALFRSVFPTDGTTLASVGIQTDRYGRLTFDPAAFDKAYQGDPGSVAKALGGPTGFAARIQTVADAASNSVSGSLTASVTSRNSEIRRTQAGIADWDVRLQLKQQTLTTTYTALETALSKLNSQSSWLTSQLNSLNGTSSSSK</sequence>
<evidence type="ECO:0000256" key="4">
    <source>
        <dbReference type="ARBA" id="ARBA00023143"/>
    </source>
</evidence>
<reference evidence="8 9" key="1">
    <citation type="submission" date="2019-06" db="EMBL/GenBank/DDBJ databases">
        <title>Sequencing the genomes of 1000 actinobacteria strains.</title>
        <authorList>
            <person name="Klenk H.-P."/>
        </authorList>
    </citation>
    <scope>NUCLEOTIDE SEQUENCE [LARGE SCALE GENOMIC DNA]</scope>
    <source>
        <strain evidence="8 9">DSM 18607</strain>
    </source>
</reference>
<dbReference type="OrthoDB" id="5241527at2"/>
<dbReference type="GO" id="GO:0009424">
    <property type="term" value="C:bacterial-type flagellum hook"/>
    <property type="evidence" value="ECO:0007669"/>
    <property type="project" value="UniProtKB-UniRule"/>
</dbReference>
<dbReference type="EMBL" id="VFMN01000001">
    <property type="protein sequence ID" value="TQJ10172.1"/>
    <property type="molecule type" value="Genomic_DNA"/>
</dbReference>
<dbReference type="Proteomes" id="UP000317893">
    <property type="component" value="Unassembled WGS sequence"/>
</dbReference>
<comment type="similarity">
    <text evidence="1 5">Belongs to the FliD family.</text>
</comment>
<evidence type="ECO:0000256" key="2">
    <source>
        <dbReference type="ARBA" id="ARBA00011255"/>
    </source>
</evidence>
<evidence type="ECO:0000256" key="5">
    <source>
        <dbReference type="RuleBase" id="RU362066"/>
    </source>
</evidence>
<comment type="subunit">
    <text evidence="2 5">Homopentamer.</text>
</comment>
<dbReference type="PANTHER" id="PTHR30288">
    <property type="entry name" value="FLAGELLAR CAP/ASSEMBLY PROTEIN FLID"/>
    <property type="match status" value="1"/>
</dbReference>
<evidence type="ECO:0000313" key="8">
    <source>
        <dbReference type="EMBL" id="TQJ10172.1"/>
    </source>
</evidence>
<keyword evidence="9" id="KW-1185">Reference proteome</keyword>
<dbReference type="InterPro" id="IPR003481">
    <property type="entry name" value="FliD_N"/>
</dbReference>
<feature type="domain" description="Flagellar hook-associated protein 2 N-terminal" evidence="6">
    <location>
        <begin position="18"/>
        <end position="111"/>
    </location>
</feature>
<dbReference type="Pfam" id="PF02465">
    <property type="entry name" value="FliD_N"/>
    <property type="match status" value="1"/>
</dbReference>
<comment type="function">
    <text evidence="5">Required for morphogenesis and for the elongation of the flagellar filament by facilitating polymerization of the flagellin monomers at the tip of growing filament. Forms a capping structure, which prevents flagellin subunits (transported through the central channel of the flagellum) from leaking out without polymerization at the distal end.</text>
</comment>
<keyword evidence="5" id="KW-0964">Secreted</keyword>
<dbReference type="GO" id="GO:0007155">
    <property type="term" value="P:cell adhesion"/>
    <property type="evidence" value="ECO:0007669"/>
    <property type="project" value="InterPro"/>
</dbReference>
<dbReference type="GO" id="GO:0009421">
    <property type="term" value="C:bacterial-type flagellum filament cap"/>
    <property type="evidence" value="ECO:0007669"/>
    <property type="project" value="InterPro"/>
</dbReference>
<keyword evidence="4 5" id="KW-0975">Bacterial flagellum</keyword>
<dbReference type="Pfam" id="PF07195">
    <property type="entry name" value="FliD_C"/>
    <property type="match status" value="1"/>
</dbReference>
<protein>
    <recommendedName>
        <fullName evidence="5">Flagellar hook-associated protein 2</fullName>
        <shortName evidence="5">HAP2</shortName>
    </recommendedName>
    <alternativeName>
        <fullName evidence="5">Flagellar cap protein</fullName>
    </alternativeName>
</protein>
<proteinExistence type="inferred from homology"/>
<evidence type="ECO:0000256" key="3">
    <source>
        <dbReference type="ARBA" id="ARBA00023054"/>
    </source>
</evidence>
<dbReference type="InterPro" id="IPR010809">
    <property type="entry name" value="FliD_C"/>
</dbReference>
<gene>
    <name evidence="8" type="ORF">FB458_3291</name>
</gene>
<accession>A0A542E4A0</accession>
<keyword evidence="8" id="KW-0966">Cell projection</keyword>
<dbReference type="GO" id="GO:0005576">
    <property type="term" value="C:extracellular region"/>
    <property type="evidence" value="ECO:0007669"/>
    <property type="project" value="UniProtKB-SubCell"/>
</dbReference>
<organism evidence="8 9">
    <name type="scientific">Lapillicoccus jejuensis</name>
    <dbReference type="NCBI Taxonomy" id="402171"/>
    <lineage>
        <taxon>Bacteria</taxon>
        <taxon>Bacillati</taxon>
        <taxon>Actinomycetota</taxon>
        <taxon>Actinomycetes</taxon>
        <taxon>Micrococcales</taxon>
        <taxon>Intrasporangiaceae</taxon>
        <taxon>Lapillicoccus</taxon>
    </lineage>
</organism>
<dbReference type="PANTHER" id="PTHR30288:SF0">
    <property type="entry name" value="FLAGELLAR HOOK-ASSOCIATED PROTEIN 2"/>
    <property type="match status" value="1"/>
</dbReference>
<comment type="subcellular location">
    <subcellularLocation>
        <location evidence="5">Secreted</location>
    </subcellularLocation>
    <subcellularLocation>
        <location evidence="5">Bacterial flagellum</location>
    </subcellularLocation>
</comment>
<dbReference type="AlphaFoldDB" id="A0A542E4A0"/>
<dbReference type="RefSeq" id="WP_141849435.1">
    <property type="nucleotide sequence ID" value="NZ_BAAAPR010000022.1"/>
</dbReference>
<comment type="caution">
    <text evidence="8">The sequence shown here is derived from an EMBL/GenBank/DDBJ whole genome shotgun (WGS) entry which is preliminary data.</text>
</comment>
<feature type="domain" description="Flagellar hook-associated protein 2 C-terminal" evidence="7">
    <location>
        <begin position="207"/>
        <end position="423"/>
    </location>
</feature>